<keyword evidence="5" id="KW-1185">Reference proteome</keyword>
<gene>
    <name evidence="4" type="ORF">APZ18_10975</name>
</gene>
<sequence length="464" mass="50807">MRKKLFSRNNLVKISAISLTCALVFIPVSSHINSLSTVHADNSVSISSVDTSDSNEQTSDNDEQSDEKTADTDNSSDNTVSNTTGNKADSEQPVSGKNTSQSKKTTIKKTNTSTASTKKGSSKKNTQSKKNKNKNQEPKHYKPIIGKTVIVTMKHLQKKLNKISSELQTAQSKASRTKRVILSKKKQLSSINTLKDNAIEETNCVTVSDVFEPSQSLKSYAKQYDSSLSIYLNQNVSSKTAKTSSDDNTVLPDFEKISGLMDTVSIKKNIKHSKKAIKSSINKNTTKVKNMQKKIKDTKKVKNTVSKYVVVSINSNNIFEPSNVSTKTLKNALEGTKLEELAPAFVKAEKKYGINAIAMTSIAALESGWGKSKRAVKDNNLTGLGVYSDSAKGINADTKEKNILMTAERLATHYSKPGQTFYHGTGFDGVNKKYSASKTWGWKCENIAFRIMNKIANPGIESLG</sequence>
<comment type="caution">
    <text evidence="4">The sequence shown here is derived from an EMBL/GenBank/DDBJ whole genome shotgun (WGS) entry which is preliminary data.</text>
</comment>
<accession>A0AAW3JTT3</accession>
<reference evidence="4 5" key="1">
    <citation type="submission" date="2015-10" db="EMBL/GenBank/DDBJ databases">
        <title>Butyribacter intestini gen. nov., sp. nov., a butyric acid-producing bacterium of the family Lachnospiraceae isolated from the human faeces.</title>
        <authorList>
            <person name="Zou Y."/>
            <person name="Xue W."/>
            <person name="Luo G."/>
            <person name="Lv M."/>
        </authorList>
    </citation>
    <scope>NUCLEOTIDE SEQUENCE [LARGE SCALE GENOMIC DNA]</scope>
    <source>
        <strain evidence="4 5">TF01-11</strain>
    </source>
</reference>
<evidence type="ECO:0000256" key="1">
    <source>
        <dbReference type="SAM" id="MobiDB-lite"/>
    </source>
</evidence>
<dbReference type="Gene3D" id="1.10.530.10">
    <property type="match status" value="1"/>
</dbReference>
<evidence type="ECO:0000313" key="4">
    <source>
        <dbReference type="EMBL" id="KQC85211.1"/>
    </source>
</evidence>
<feature type="compositionally biased region" description="Low complexity" evidence="1">
    <location>
        <begin position="97"/>
        <end position="119"/>
    </location>
</feature>
<feature type="compositionally biased region" description="Polar residues" evidence="1">
    <location>
        <begin position="72"/>
        <end position="96"/>
    </location>
</feature>
<protein>
    <recommendedName>
        <fullName evidence="3">Mannosyl-glycoprotein endo-beta-N-acetylglucosamidase-like domain-containing protein</fullName>
    </recommendedName>
</protein>
<dbReference type="AlphaFoldDB" id="A0AAW3JTT3"/>
<dbReference type="EMBL" id="LLKB01000005">
    <property type="protein sequence ID" value="KQC85211.1"/>
    <property type="molecule type" value="Genomic_DNA"/>
</dbReference>
<dbReference type="InterPro" id="IPR002901">
    <property type="entry name" value="MGlyc_endo_b_GlcNAc-like_dom"/>
</dbReference>
<feature type="domain" description="Mannosyl-glycoprotein endo-beta-N-acetylglucosamidase-like" evidence="3">
    <location>
        <begin position="342"/>
        <end position="424"/>
    </location>
</feature>
<organism evidence="4 5">
    <name type="scientific">Butyribacter intestini</name>
    <dbReference type="NCBI Taxonomy" id="1703332"/>
    <lineage>
        <taxon>Bacteria</taxon>
        <taxon>Bacillati</taxon>
        <taxon>Bacillota</taxon>
        <taxon>Clostridia</taxon>
        <taxon>Lachnospirales</taxon>
        <taxon>Lachnospiraceae</taxon>
        <taxon>Butyribacter</taxon>
    </lineage>
</organism>
<dbReference type="RefSeq" id="WP_055944876.1">
    <property type="nucleotide sequence ID" value="NZ_LLKB01000005.1"/>
</dbReference>
<feature type="signal peptide" evidence="2">
    <location>
        <begin position="1"/>
        <end position="30"/>
    </location>
</feature>
<evidence type="ECO:0000313" key="5">
    <source>
        <dbReference type="Proteomes" id="UP000050833"/>
    </source>
</evidence>
<feature type="region of interest" description="Disordered" evidence="1">
    <location>
        <begin position="47"/>
        <end position="143"/>
    </location>
</feature>
<keyword evidence="2" id="KW-0732">Signal</keyword>
<name>A0AAW3JTT3_9FIRM</name>
<dbReference type="GO" id="GO:0004040">
    <property type="term" value="F:amidase activity"/>
    <property type="evidence" value="ECO:0007669"/>
    <property type="project" value="InterPro"/>
</dbReference>
<feature type="chain" id="PRO_5043397164" description="Mannosyl-glycoprotein endo-beta-N-acetylglucosamidase-like domain-containing protein" evidence="2">
    <location>
        <begin position="31"/>
        <end position="464"/>
    </location>
</feature>
<evidence type="ECO:0000256" key="2">
    <source>
        <dbReference type="SAM" id="SignalP"/>
    </source>
</evidence>
<proteinExistence type="predicted"/>
<evidence type="ECO:0000259" key="3">
    <source>
        <dbReference type="Pfam" id="PF01832"/>
    </source>
</evidence>
<dbReference type="Pfam" id="PF01832">
    <property type="entry name" value="Glucosaminidase"/>
    <property type="match status" value="1"/>
</dbReference>
<dbReference type="Proteomes" id="UP000050833">
    <property type="component" value="Unassembled WGS sequence"/>
</dbReference>
<feature type="compositionally biased region" description="Basic residues" evidence="1">
    <location>
        <begin position="120"/>
        <end position="133"/>
    </location>
</feature>